<accession>A0A1H7SZG2</accession>
<organism evidence="4 5">
    <name type="scientific">Atopomonas hussainii</name>
    <dbReference type="NCBI Taxonomy" id="1429083"/>
    <lineage>
        <taxon>Bacteria</taxon>
        <taxon>Pseudomonadati</taxon>
        <taxon>Pseudomonadota</taxon>
        <taxon>Gammaproteobacteria</taxon>
        <taxon>Pseudomonadales</taxon>
        <taxon>Pseudomonadaceae</taxon>
        <taxon>Atopomonas</taxon>
    </lineage>
</organism>
<dbReference type="Pfam" id="PF09375">
    <property type="entry name" value="Peptidase_M75"/>
    <property type="match status" value="1"/>
</dbReference>
<proteinExistence type="predicted"/>
<dbReference type="Gene3D" id="1.20.1420.20">
    <property type="entry name" value="M75 peptidase, HXXE motif"/>
    <property type="match status" value="1"/>
</dbReference>
<dbReference type="PROSITE" id="PS51257">
    <property type="entry name" value="PROKAR_LIPOPROTEIN"/>
    <property type="match status" value="1"/>
</dbReference>
<feature type="domain" description="Imelysin-like" evidence="3">
    <location>
        <begin position="36"/>
        <end position="328"/>
    </location>
</feature>
<sequence length="350" mass="38420">MRLRFAAPLLFAVLAGCDTPPADTVTVVNQLSQQMLADYQHWASASAALANSTQALCQQGGSLTASQQSWREAFNAWAALQPALIGPLAEQNRSWQVQFWPDKKNLVGRQVKMLLDANPSIDQAQLDKSSVVLQGLSAAEYLLFDQSIDLSQTEQQARYCGLLLAIGGHQTQLSQDMLSAWQGAQGFAATLSNTPNQRFAEPQESLAELLRTQVSSLELMKKKLGTAIGRLSKGIAQPYQAEAWRADASLDSLRASLASLQTLWGQAQQVGLRDLVNDAALRERIEHQHAQTHDTFAAFTSGLQSLLSNSDDQQRLDKAYLELAELQRLYEKDLARALNIQMGFNAHDGD</sequence>
<keyword evidence="2" id="KW-0732">Signal</keyword>
<evidence type="ECO:0000313" key="5">
    <source>
        <dbReference type="Proteomes" id="UP000185766"/>
    </source>
</evidence>
<evidence type="ECO:0000256" key="2">
    <source>
        <dbReference type="ARBA" id="ARBA00022729"/>
    </source>
</evidence>
<evidence type="ECO:0000259" key="3">
    <source>
        <dbReference type="Pfam" id="PF09375"/>
    </source>
</evidence>
<comment type="subcellular location">
    <subcellularLocation>
        <location evidence="1">Cell envelope</location>
    </subcellularLocation>
</comment>
<dbReference type="Proteomes" id="UP000185766">
    <property type="component" value="Unassembled WGS sequence"/>
</dbReference>
<dbReference type="InterPro" id="IPR018976">
    <property type="entry name" value="Imelysin-like"/>
</dbReference>
<dbReference type="STRING" id="1429083.GCA_001885685_02590"/>
<evidence type="ECO:0000313" key="4">
    <source>
        <dbReference type="EMBL" id="SEL77446.1"/>
    </source>
</evidence>
<dbReference type="EMBL" id="FOAS01000021">
    <property type="protein sequence ID" value="SEL77446.1"/>
    <property type="molecule type" value="Genomic_DNA"/>
</dbReference>
<gene>
    <name evidence="4" type="ORF">SAMN05216214_12134</name>
</gene>
<evidence type="ECO:0000256" key="1">
    <source>
        <dbReference type="ARBA" id="ARBA00004196"/>
    </source>
</evidence>
<dbReference type="InterPro" id="IPR034984">
    <property type="entry name" value="Imelysin-like_IPPA"/>
</dbReference>
<name>A0A1H7SZG2_9GAMM</name>
<reference evidence="4 5" key="1">
    <citation type="submission" date="2016-10" db="EMBL/GenBank/DDBJ databases">
        <authorList>
            <person name="de Groot N.N."/>
        </authorList>
    </citation>
    <scope>NUCLEOTIDE SEQUENCE [LARGE SCALE GENOMIC DNA]</scope>
    <source>
        <strain evidence="4 5">JCM 19513</strain>
    </source>
</reference>
<dbReference type="RefSeq" id="WP_074870585.1">
    <property type="nucleotide sequence ID" value="NZ_FOAS01000021.1"/>
</dbReference>
<dbReference type="InterPro" id="IPR038352">
    <property type="entry name" value="Imelysin_sf"/>
</dbReference>
<keyword evidence="5" id="KW-1185">Reference proteome</keyword>
<dbReference type="GO" id="GO:0030313">
    <property type="term" value="C:cell envelope"/>
    <property type="evidence" value="ECO:0007669"/>
    <property type="project" value="UniProtKB-SubCell"/>
</dbReference>
<dbReference type="CDD" id="cd14659">
    <property type="entry name" value="Imelysin-like_IPPA"/>
    <property type="match status" value="1"/>
</dbReference>
<protein>
    <recommendedName>
        <fullName evidence="3">Imelysin-like domain-containing protein</fullName>
    </recommendedName>
</protein>
<dbReference type="AlphaFoldDB" id="A0A1H7SZG2"/>